<keyword evidence="11" id="KW-0732">Signal</keyword>
<dbReference type="InterPro" id="IPR036396">
    <property type="entry name" value="Cyt_P450_sf"/>
</dbReference>
<keyword evidence="13" id="KW-1185">Reference proteome</keyword>
<dbReference type="SUPFAM" id="SSF48264">
    <property type="entry name" value="Cytochrome P450"/>
    <property type="match status" value="1"/>
</dbReference>
<keyword evidence="8 10" id="KW-0503">Monooxygenase</keyword>
<dbReference type="InterPro" id="IPR017972">
    <property type="entry name" value="Cyt_P450_CS"/>
</dbReference>
<keyword evidence="5 9" id="KW-0479">Metal-binding</keyword>
<reference evidence="12" key="1">
    <citation type="journal article" date="2018" name="Genome Biol. Evol.">
        <title>Genomics and development of Lentinus tigrinus, a white-rot wood-decaying mushroom with dimorphic fruiting bodies.</title>
        <authorList>
            <person name="Wu B."/>
            <person name="Xu Z."/>
            <person name="Knudson A."/>
            <person name="Carlson A."/>
            <person name="Chen N."/>
            <person name="Kovaka S."/>
            <person name="LaButti K."/>
            <person name="Lipzen A."/>
            <person name="Pennachio C."/>
            <person name="Riley R."/>
            <person name="Schakwitz W."/>
            <person name="Umezawa K."/>
            <person name="Ohm R.A."/>
            <person name="Grigoriev I.V."/>
            <person name="Nagy L.G."/>
            <person name="Gibbons J."/>
            <person name="Hibbett D."/>
        </authorList>
    </citation>
    <scope>NUCLEOTIDE SEQUENCE [LARGE SCALE GENOMIC DNA]</scope>
    <source>
        <strain evidence="12">ALCF2SS1-6</strain>
    </source>
</reference>
<dbReference type="InterPro" id="IPR050121">
    <property type="entry name" value="Cytochrome_P450_monoxygenase"/>
</dbReference>
<dbReference type="PROSITE" id="PS00086">
    <property type="entry name" value="CYTOCHROME_P450"/>
    <property type="match status" value="1"/>
</dbReference>
<dbReference type="Pfam" id="PF00067">
    <property type="entry name" value="p450"/>
    <property type="match status" value="1"/>
</dbReference>
<dbReference type="GO" id="GO:0020037">
    <property type="term" value="F:heme binding"/>
    <property type="evidence" value="ECO:0007669"/>
    <property type="project" value="InterPro"/>
</dbReference>
<organism evidence="12 13">
    <name type="scientific">Lentinus tigrinus ALCF2SS1-6</name>
    <dbReference type="NCBI Taxonomy" id="1328759"/>
    <lineage>
        <taxon>Eukaryota</taxon>
        <taxon>Fungi</taxon>
        <taxon>Dikarya</taxon>
        <taxon>Basidiomycota</taxon>
        <taxon>Agaricomycotina</taxon>
        <taxon>Agaricomycetes</taxon>
        <taxon>Polyporales</taxon>
        <taxon>Polyporaceae</taxon>
        <taxon>Lentinus</taxon>
    </lineage>
</organism>
<comment type="similarity">
    <text evidence="3 10">Belongs to the cytochrome P450 family.</text>
</comment>
<evidence type="ECO:0000256" key="5">
    <source>
        <dbReference type="ARBA" id="ARBA00022723"/>
    </source>
</evidence>
<evidence type="ECO:0000256" key="7">
    <source>
        <dbReference type="ARBA" id="ARBA00023004"/>
    </source>
</evidence>
<evidence type="ECO:0000256" key="11">
    <source>
        <dbReference type="SAM" id="SignalP"/>
    </source>
</evidence>
<dbReference type="CDD" id="cd11069">
    <property type="entry name" value="CYP_FUM15-like"/>
    <property type="match status" value="1"/>
</dbReference>
<dbReference type="InterPro" id="IPR001128">
    <property type="entry name" value="Cyt_P450"/>
</dbReference>
<dbReference type="OrthoDB" id="1470350at2759"/>
<keyword evidence="7 9" id="KW-0408">Iron</keyword>
<evidence type="ECO:0000256" key="1">
    <source>
        <dbReference type="ARBA" id="ARBA00001971"/>
    </source>
</evidence>
<comment type="cofactor">
    <cofactor evidence="1 9">
        <name>heme</name>
        <dbReference type="ChEBI" id="CHEBI:30413"/>
    </cofactor>
</comment>
<evidence type="ECO:0000313" key="12">
    <source>
        <dbReference type="EMBL" id="RPD64886.1"/>
    </source>
</evidence>
<evidence type="ECO:0000256" key="3">
    <source>
        <dbReference type="ARBA" id="ARBA00010617"/>
    </source>
</evidence>
<evidence type="ECO:0000256" key="9">
    <source>
        <dbReference type="PIRSR" id="PIRSR602401-1"/>
    </source>
</evidence>
<dbReference type="Gene3D" id="1.10.630.10">
    <property type="entry name" value="Cytochrome P450"/>
    <property type="match status" value="1"/>
</dbReference>
<dbReference type="PRINTS" id="PR00463">
    <property type="entry name" value="EP450I"/>
</dbReference>
<dbReference type="Proteomes" id="UP000313359">
    <property type="component" value="Unassembled WGS sequence"/>
</dbReference>
<feature type="signal peptide" evidence="11">
    <location>
        <begin position="1"/>
        <end position="16"/>
    </location>
</feature>
<accession>A0A5C2SUC8</accession>
<dbReference type="GO" id="GO:0004497">
    <property type="term" value="F:monooxygenase activity"/>
    <property type="evidence" value="ECO:0007669"/>
    <property type="project" value="UniProtKB-KW"/>
</dbReference>
<evidence type="ECO:0000313" key="13">
    <source>
        <dbReference type="Proteomes" id="UP000313359"/>
    </source>
</evidence>
<evidence type="ECO:0000256" key="4">
    <source>
        <dbReference type="ARBA" id="ARBA00022617"/>
    </source>
</evidence>
<keyword evidence="4 9" id="KW-0349">Heme</keyword>
<proteinExistence type="inferred from homology"/>
<dbReference type="GO" id="GO:0016705">
    <property type="term" value="F:oxidoreductase activity, acting on paired donors, with incorporation or reduction of molecular oxygen"/>
    <property type="evidence" value="ECO:0007669"/>
    <property type="project" value="InterPro"/>
</dbReference>
<evidence type="ECO:0000256" key="2">
    <source>
        <dbReference type="ARBA" id="ARBA00005179"/>
    </source>
</evidence>
<sequence length="541" mass="61682">MHPLLLLVIVPVLVVAHAIQRRRYRSLKHIRGPSVPSWAFGHEFAFTRQQETGDFDFACLKEYGSTWRVGGPFGGDQIMTADPKALQHILHKSGYNYPKRRDTTKMLELFSGGPGIVSVVGEIHQRQRKIMNPAFSATQLRTFLPMFEEIGQKLCEKWNKEVIETTTKIVHVNKWLARTTLDIIGQAAFDYDYSALDETDNALSKSYNTLFVDSAMYPTKPKLFFRILWNYLPDWVLDILVLIPTRELQRIRRTSRLFKEVSGKLLQEKGSEVQEKAEEGHKDVLSILVKANAAEEPRGRLSDEEMKAQMQTLTTAGHETTASTVSWMLLELARHPEYQARLRAEVRTRREVMRARGDIRFNVEDLDSLTLLNNAIKETLRYHPIVFFLNRYALKDDVIPLQEPIVSTTGEVIDAIPVKAGQWIKLSLCAYNRLPSVWGADPNVWNPDRFFHIDPIQQTKVGVYSNLATFSGGVRSCIGWRFSLIEMQALASELLERFEFKLPTDETHDIQRIPAGGLMVPMVRGKWDLGPVIPLSVAAIP</sequence>
<evidence type="ECO:0000256" key="10">
    <source>
        <dbReference type="RuleBase" id="RU000461"/>
    </source>
</evidence>
<dbReference type="PANTHER" id="PTHR24305:SF166">
    <property type="entry name" value="CYTOCHROME P450 12A4, MITOCHONDRIAL-RELATED"/>
    <property type="match status" value="1"/>
</dbReference>
<protein>
    <submittedName>
        <fullName evidence="12">Cytochrome P450</fullName>
    </submittedName>
</protein>
<keyword evidence="6 10" id="KW-0560">Oxidoreductase</keyword>
<dbReference type="EMBL" id="ML122253">
    <property type="protein sequence ID" value="RPD64886.1"/>
    <property type="molecule type" value="Genomic_DNA"/>
</dbReference>
<name>A0A5C2SUC8_9APHY</name>
<comment type="pathway">
    <text evidence="2">Secondary metabolite biosynthesis.</text>
</comment>
<dbReference type="STRING" id="1328759.A0A5C2SUC8"/>
<evidence type="ECO:0000256" key="6">
    <source>
        <dbReference type="ARBA" id="ARBA00023002"/>
    </source>
</evidence>
<dbReference type="AlphaFoldDB" id="A0A5C2SUC8"/>
<dbReference type="PRINTS" id="PR00385">
    <property type="entry name" value="P450"/>
</dbReference>
<feature type="binding site" description="axial binding residue" evidence="9">
    <location>
        <position position="477"/>
    </location>
    <ligand>
        <name>heme</name>
        <dbReference type="ChEBI" id="CHEBI:30413"/>
    </ligand>
    <ligandPart>
        <name>Fe</name>
        <dbReference type="ChEBI" id="CHEBI:18248"/>
    </ligandPart>
</feature>
<dbReference type="InterPro" id="IPR002401">
    <property type="entry name" value="Cyt_P450_E_grp-I"/>
</dbReference>
<dbReference type="PANTHER" id="PTHR24305">
    <property type="entry name" value="CYTOCHROME P450"/>
    <property type="match status" value="1"/>
</dbReference>
<dbReference type="GO" id="GO:0005506">
    <property type="term" value="F:iron ion binding"/>
    <property type="evidence" value="ECO:0007669"/>
    <property type="project" value="InterPro"/>
</dbReference>
<gene>
    <name evidence="12" type="ORF">L227DRAFT_607506</name>
</gene>
<evidence type="ECO:0000256" key="8">
    <source>
        <dbReference type="ARBA" id="ARBA00023033"/>
    </source>
</evidence>
<feature type="chain" id="PRO_5023133805" evidence="11">
    <location>
        <begin position="17"/>
        <end position="541"/>
    </location>
</feature>